<dbReference type="EMBL" id="JAVFHQ010000010">
    <property type="protein sequence ID" value="KAK4547708.1"/>
    <property type="molecule type" value="Genomic_DNA"/>
</dbReference>
<comment type="caution">
    <text evidence="2">The sequence shown here is derived from an EMBL/GenBank/DDBJ whole genome shotgun (WGS) entry which is preliminary data.</text>
</comment>
<dbReference type="Proteomes" id="UP001324427">
    <property type="component" value="Unassembled WGS sequence"/>
</dbReference>
<name>A0AAV9JR68_9PEZI</name>
<reference evidence="2 3" key="1">
    <citation type="submission" date="2021-11" db="EMBL/GenBank/DDBJ databases">
        <title>Black yeast isolated from Biological Soil Crust.</title>
        <authorList>
            <person name="Kurbessoian T."/>
        </authorList>
    </citation>
    <scope>NUCLEOTIDE SEQUENCE [LARGE SCALE GENOMIC DNA]</scope>
    <source>
        <strain evidence="2 3">CCFEE 5522</strain>
    </source>
</reference>
<evidence type="ECO:0000313" key="2">
    <source>
        <dbReference type="EMBL" id="KAK4547708.1"/>
    </source>
</evidence>
<accession>A0AAV9JR68</accession>
<gene>
    <name evidence="2" type="ORF">LTR36_000666</name>
</gene>
<dbReference type="InterPro" id="IPR018858">
    <property type="entry name" value="DUF2458"/>
</dbReference>
<dbReference type="AlphaFoldDB" id="A0AAV9JR68"/>
<evidence type="ECO:0000313" key="3">
    <source>
        <dbReference type="Proteomes" id="UP001324427"/>
    </source>
</evidence>
<evidence type="ECO:0000256" key="1">
    <source>
        <dbReference type="SAM" id="MobiDB-lite"/>
    </source>
</evidence>
<protein>
    <submittedName>
        <fullName evidence="2">Uncharacterized protein</fullName>
    </submittedName>
</protein>
<dbReference type="Pfam" id="PF10454">
    <property type="entry name" value="DUF2458"/>
    <property type="match status" value="1"/>
</dbReference>
<keyword evidence="3" id="KW-1185">Reference proteome</keyword>
<proteinExistence type="predicted"/>
<sequence length="259" mass="28504">MEQGNAPVPDLQAILATLSQYTGSAGGVPLQHLPEHYAPPPVELGHVAFERSATSTPQPAPAEKAHDPRLRPQARSAIASPKPMIDPATITTWQEGLRCVTKIAARNVQFVASIKKMMDDQRKHEMRWYSERQALKQMQNNRKSSSAKAASILQSLGSGPAVAPTSAEAEADNQVELSEYDRKIHVAQRSMEEAMTAELKGLGVPFFGTDLTLVVPDGYNMTKEHPPESHPKWSALVTEGELLALRRRMVGHLEDLYRD</sequence>
<organism evidence="2 3">
    <name type="scientific">Oleoguttula mirabilis</name>
    <dbReference type="NCBI Taxonomy" id="1507867"/>
    <lineage>
        <taxon>Eukaryota</taxon>
        <taxon>Fungi</taxon>
        <taxon>Dikarya</taxon>
        <taxon>Ascomycota</taxon>
        <taxon>Pezizomycotina</taxon>
        <taxon>Dothideomycetes</taxon>
        <taxon>Dothideomycetidae</taxon>
        <taxon>Mycosphaerellales</taxon>
        <taxon>Teratosphaeriaceae</taxon>
        <taxon>Oleoguttula</taxon>
    </lineage>
</organism>
<feature type="region of interest" description="Disordered" evidence="1">
    <location>
        <begin position="52"/>
        <end position="71"/>
    </location>
</feature>